<accession>A0A2A2SJC7</accession>
<dbReference type="InterPro" id="IPR018490">
    <property type="entry name" value="cNMP-bd_dom_sf"/>
</dbReference>
<dbReference type="Pfam" id="PF00027">
    <property type="entry name" value="cNMP_binding"/>
    <property type="match status" value="1"/>
</dbReference>
<dbReference type="AlphaFoldDB" id="A0A2A2SJC7"/>
<dbReference type="Pfam" id="PF13545">
    <property type="entry name" value="HTH_Crp_2"/>
    <property type="match status" value="1"/>
</dbReference>
<dbReference type="SUPFAM" id="SSF51206">
    <property type="entry name" value="cAMP-binding domain-like"/>
    <property type="match status" value="1"/>
</dbReference>
<dbReference type="SMART" id="SM00100">
    <property type="entry name" value="cNMP"/>
    <property type="match status" value="1"/>
</dbReference>
<dbReference type="CDD" id="cd00038">
    <property type="entry name" value="CAP_ED"/>
    <property type="match status" value="1"/>
</dbReference>
<evidence type="ECO:0000313" key="6">
    <source>
        <dbReference type="EMBL" id="PAX09131.1"/>
    </source>
</evidence>
<dbReference type="InterPro" id="IPR036390">
    <property type="entry name" value="WH_DNA-bd_sf"/>
</dbReference>
<feature type="domain" description="Cyclic nucleotide-binding" evidence="4">
    <location>
        <begin position="14"/>
        <end position="82"/>
    </location>
</feature>
<dbReference type="GO" id="GO:0006355">
    <property type="term" value="P:regulation of DNA-templated transcription"/>
    <property type="evidence" value="ECO:0007669"/>
    <property type="project" value="InterPro"/>
</dbReference>
<gene>
    <name evidence="6" type="ORF">CKY28_04670</name>
</gene>
<dbReference type="OrthoDB" id="6155297at2"/>
<evidence type="ECO:0000256" key="1">
    <source>
        <dbReference type="ARBA" id="ARBA00023015"/>
    </source>
</evidence>
<dbReference type="Gene3D" id="1.10.10.10">
    <property type="entry name" value="Winged helix-like DNA-binding domain superfamily/Winged helix DNA-binding domain"/>
    <property type="match status" value="1"/>
</dbReference>
<keyword evidence="3" id="KW-0804">Transcription</keyword>
<name>A0A2A2SJC7_9SPHN</name>
<organism evidence="6 7">
    <name type="scientific">Sphingomonas lenta</name>
    <dbReference type="NCBI Taxonomy" id="1141887"/>
    <lineage>
        <taxon>Bacteria</taxon>
        <taxon>Pseudomonadati</taxon>
        <taxon>Pseudomonadota</taxon>
        <taxon>Alphaproteobacteria</taxon>
        <taxon>Sphingomonadales</taxon>
        <taxon>Sphingomonadaceae</taxon>
        <taxon>Sphingomonas</taxon>
    </lineage>
</organism>
<dbReference type="SMART" id="SM00419">
    <property type="entry name" value="HTH_CRP"/>
    <property type="match status" value="1"/>
</dbReference>
<keyword evidence="7" id="KW-1185">Reference proteome</keyword>
<evidence type="ECO:0000256" key="3">
    <source>
        <dbReference type="ARBA" id="ARBA00023163"/>
    </source>
</evidence>
<dbReference type="SUPFAM" id="SSF46785">
    <property type="entry name" value="Winged helix' DNA-binding domain"/>
    <property type="match status" value="1"/>
</dbReference>
<dbReference type="Gene3D" id="2.60.120.10">
    <property type="entry name" value="Jelly Rolls"/>
    <property type="match status" value="1"/>
</dbReference>
<dbReference type="EMBL" id="NSLI01000002">
    <property type="protein sequence ID" value="PAX09131.1"/>
    <property type="molecule type" value="Genomic_DNA"/>
</dbReference>
<feature type="domain" description="HTH crp-type" evidence="5">
    <location>
        <begin position="149"/>
        <end position="223"/>
    </location>
</feature>
<dbReference type="PROSITE" id="PS51063">
    <property type="entry name" value="HTH_CRP_2"/>
    <property type="match status" value="1"/>
</dbReference>
<evidence type="ECO:0000259" key="4">
    <source>
        <dbReference type="PROSITE" id="PS50042"/>
    </source>
</evidence>
<sequence length="256" mass="28710">MLNADNVLAQKLSYFTRLSPDETAAVDQAADGLTRALPAKRDLIREGDPPHAVFLITAGWACRYKTLADGRRQIVAFLLPGDLCDVNNHVLRAMDHAIGALTPIQYVEIGHDRLSTLAQGSSRIGQALWWRMLVNVAVQREWTLNNGQRSALERIGHLFCELYYRLRCVGLTSGTGYAFPLTQNDLAEATGLTPVHVNRTLQEMRATGLIVLKERMLDIPDLELLEDTVLFNPDYLHLQEEGRRVLPERSDARIGR</sequence>
<dbReference type="InterPro" id="IPR000595">
    <property type="entry name" value="cNMP-bd_dom"/>
</dbReference>
<keyword evidence="1" id="KW-0805">Transcription regulation</keyword>
<keyword evidence="2" id="KW-0238">DNA-binding</keyword>
<dbReference type="InterPro" id="IPR014710">
    <property type="entry name" value="RmlC-like_jellyroll"/>
</dbReference>
<dbReference type="GO" id="GO:0003677">
    <property type="term" value="F:DNA binding"/>
    <property type="evidence" value="ECO:0007669"/>
    <property type="project" value="UniProtKB-KW"/>
</dbReference>
<dbReference type="InterPro" id="IPR012318">
    <property type="entry name" value="HTH_CRP"/>
</dbReference>
<protein>
    <submittedName>
        <fullName evidence="6">Cyclic nucleotide-binding protein</fullName>
    </submittedName>
</protein>
<dbReference type="PROSITE" id="PS50042">
    <property type="entry name" value="CNMP_BINDING_3"/>
    <property type="match status" value="1"/>
</dbReference>
<dbReference type="InterPro" id="IPR036388">
    <property type="entry name" value="WH-like_DNA-bd_sf"/>
</dbReference>
<evidence type="ECO:0000313" key="7">
    <source>
        <dbReference type="Proteomes" id="UP000218151"/>
    </source>
</evidence>
<comment type="caution">
    <text evidence="6">The sequence shown here is derived from an EMBL/GenBank/DDBJ whole genome shotgun (WGS) entry which is preliminary data.</text>
</comment>
<evidence type="ECO:0000256" key="2">
    <source>
        <dbReference type="ARBA" id="ARBA00023125"/>
    </source>
</evidence>
<reference evidence="7" key="1">
    <citation type="submission" date="2017-09" db="EMBL/GenBank/DDBJ databases">
        <authorList>
            <person name="Feng G."/>
            <person name="Zhu H."/>
        </authorList>
    </citation>
    <scope>NUCLEOTIDE SEQUENCE [LARGE SCALE GENOMIC DNA]</scope>
    <source>
        <strain evidence="7">1PNM-20</strain>
    </source>
</reference>
<dbReference type="Proteomes" id="UP000218151">
    <property type="component" value="Unassembled WGS sequence"/>
</dbReference>
<proteinExistence type="predicted"/>
<evidence type="ECO:0000259" key="5">
    <source>
        <dbReference type="PROSITE" id="PS51063"/>
    </source>
</evidence>